<gene>
    <name evidence="6" type="primary">RPP13L4_3</name>
    <name evidence="6" type="ORF">CK203_114402</name>
</gene>
<keyword evidence="1" id="KW-0677">Repeat</keyword>
<evidence type="ECO:0000256" key="1">
    <source>
        <dbReference type="ARBA" id="ARBA00022737"/>
    </source>
</evidence>
<dbReference type="EMBL" id="QGNW01000996">
    <property type="protein sequence ID" value="RVW57967.1"/>
    <property type="molecule type" value="Genomic_DNA"/>
</dbReference>
<dbReference type="Gene3D" id="1.20.5.4130">
    <property type="match status" value="1"/>
</dbReference>
<keyword evidence="2" id="KW-0547">Nucleotide-binding</keyword>
<dbReference type="CDD" id="cd14798">
    <property type="entry name" value="RX-CC_like"/>
    <property type="match status" value="1"/>
</dbReference>
<comment type="caution">
    <text evidence="6">The sequence shown here is derived from an EMBL/GenBank/DDBJ whole genome shotgun (WGS) entry which is preliminary data.</text>
</comment>
<dbReference type="Pfam" id="PF18052">
    <property type="entry name" value="Rx_N"/>
    <property type="match status" value="1"/>
</dbReference>
<evidence type="ECO:0000259" key="5">
    <source>
        <dbReference type="Pfam" id="PF18052"/>
    </source>
</evidence>
<evidence type="ECO:0000256" key="2">
    <source>
        <dbReference type="ARBA" id="ARBA00022741"/>
    </source>
</evidence>
<dbReference type="InterPro" id="IPR038005">
    <property type="entry name" value="RX-like_CC"/>
</dbReference>
<dbReference type="OrthoDB" id="1719249at2759"/>
<sequence length="169" mass="19470">MGEEGWRKRKGGVPVRCLSASGWMENGRKSGREGRGRVGGGSMGEEGKGRKSVGKKRRERMVDAVVAVALDRLLQVLTSQGLQFIKFDREFEEVRTELLYINSFLEDAEKVKQVNQMEMLRTIMQDLREMVYDVEDIMEDFELHRLKCHGGYKLHCMGYSSLSSMKFYF</sequence>
<proteinExistence type="predicted"/>
<evidence type="ECO:0000256" key="4">
    <source>
        <dbReference type="SAM" id="MobiDB-lite"/>
    </source>
</evidence>
<keyword evidence="3" id="KW-0611">Plant defense</keyword>
<evidence type="ECO:0000313" key="6">
    <source>
        <dbReference type="EMBL" id="RVW57967.1"/>
    </source>
</evidence>
<dbReference type="Proteomes" id="UP000288805">
    <property type="component" value="Unassembled WGS sequence"/>
</dbReference>
<dbReference type="AlphaFoldDB" id="A0A438FD91"/>
<feature type="compositionally biased region" description="Basic and acidic residues" evidence="4">
    <location>
        <begin position="26"/>
        <end position="36"/>
    </location>
</feature>
<feature type="domain" description="Disease resistance N-terminal" evidence="5">
    <location>
        <begin position="65"/>
        <end position="149"/>
    </location>
</feature>
<dbReference type="GO" id="GO:0000166">
    <property type="term" value="F:nucleotide binding"/>
    <property type="evidence" value="ECO:0007669"/>
    <property type="project" value="UniProtKB-KW"/>
</dbReference>
<evidence type="ECO:0000313" key="7">
    <source>
        <dbReference type="Proteomes" id="UP000288805"/>
    </source>
</evidence>
<name>A0A438FD91_VITVI</name>
<accession>A0A438FD91</accession>
<protein>
    <submittedName>
        <fullName evidence="6">Disease resistance RPP13-like protein 4</fullName>
    </submittedName>
</protein>
<organism evidence="6 7">
    <name type="scientific">Vitis vinifera</name>
    <name type="common">Grape</name>
    <dbReference type="NCBI Taxonomy" id="29760"/>
    <lineage>
        <taxon>Eukaryota</taxon>
        <taxon>Viridiplantae</taxon>
        <taxon>Streptophyta</taxon>
        <taxon>Embryophyta</taxon>
        <taxon>Tracheophyta</taxon>
        <taxon>Spermatophyta</taxon>
        <taxon>Magnoliopsida</taxon>
        <taxon>eudicotyledons</taxon>
        <taxon>Gunneridae</taxon>
        <taxon>Pentapetalae</taxon>
        <taxon>rosids</taxon>
        <taxon>Vitales</taxon>
        <taxon>Vitaceae</taxon>
        <taxon>Viteae</taxon>
        <taxon>Vitis</taxon>
    </lineage>
</organism>
<evidence type="ECO:0000256" key="3">
    <source>
        <dbReference type="ARBA" id="ARBA00022821"/>
    </source>
</evidence>
<reference evidence="6 7" key="1">
    <citation type="journal article" date="2018" name="PLoS Genet.">
        <title>Population sequencing reveals clonal diversity and ancestral inbreeding in the grapevine cultivar Chardonnay.</title>
        <authorList>
            <person name="Roach M.J."/>
            <person name="Johnson D.L."/>
            <person name="Bohlmann J."/>
            <person name="van Vuuren H.J."/>
            <person name="Jones S.J."/>
            <person name="Pretorius I.S."/>
            <person name="Schmidt S.A."/>
            <person name="Borneman A.R."/>
        </authorList>
    </citation>
    <scope>NUCLEOTIDE SEQUENCE [LARGE SCALE GENOMIC DNA]</scope>
    <source>
        <strain evidence="7">cv. Chardonnay</strain>
        <tissue evidence="6">Leaf</tissue>
    </source>
</reference>
<dbReference type="GO" id="GO:0006952">
    <property type="term" value="P:defense response"/>
    <property type="evidence" value="ECO:0007669"/>
    <property type="project" value="UniProtKB-KW"/>
</dbReference>
<feature type="region of interest" description="Disordered" evidence="4">
    <location>
        <begin position="24"/>
        <end position="56"/>
    </location>
</feature>
<dbReference type="InterPro" id="IPR041118">
    <property type="entry name" value="Rx_N"/>
</dbReference>